<keyword evidence="1" id="KW-0732">Signal</keyword>
<feature type="chain" id="PRO_5011792022" description="PASTA domain-containing protein" evidence="1">
    <location>
        <begin position="26"/>
        <end position="104"/>
    </location>
</feature>
<organism evidence="2 3">
    <name type="scientific">Mycolicibacterium fluoranthenivorans</name>
    <dbReference type="NCBI Taxonomy" id="258505"/>
    <lineage>
        <taxon>Bacteria</taxon>
        <taxon>Bacillati</taxon>
        <taxon>Actinomycetota</taxon>
        <taxon>Actinomycetes</taxon>
        <taxon>Mycobacteriales</taxon>
        <taxon>Mycobacteriaceae</taxon>
        <taxon>Mycolicibacterium</taxon>
    </lineage>
</organism>
<gene>
    <name evidence="2" type="ORF">SAMN02799620_03628</name>
</gene>
<dbReference type="Proteomes" id="UP000199707">
    <property type="component" value="Unassembled WGS sequence"/>
</dbReference>
<reference evidence="3" key="1">
    <citation type="submission" date="2016-10" db="EMBL/GenBank/DDBJ databases">
        <authorList>
            <person name="Varghese N."/>
            <person name="Submissions S."/>
        </authorList>
    </citation>
    <scope>NUCLEOTIDE SEQUENCE [LARGE SCALE GENOMIC DNA]</scope>
    <source>
        <strain evidence="3">UNC267MFSha1.1M11</strain>
    </source>
</reference>
<name>A0A1G4WJM5_9MYCO</name>
<proteinExistence type="predicted"/>
<evidence type="ECO:0000313" key="3">
    <source>
        <dbReference type="Proteomes" id="UP000199707"/>
    </source>
</evidence>
<feature type="signal peptide" evidence="1">
    <location>
        <begin position="1"/>
        <end position="25"/>
    </location>
</feature>
<protein>
    <recommendedName>
        <fullName evidence="4">PASTA domain-containing protein</fullName>
    </recommendedName>
</protein>
<dbReference type="EMBL" id="FMUB01000007">
    <property type="protein sequence ID" value="SCX24205.1"/>
    <property type="molecule type" value="Genomic_DNA"/>
</dbReference>
<accession>A0A1G4WJM5</accession>
<dbReference type="STRING" id="1502745.SAMN02799620_03628"/>
<sequence length="104" mass="10646">MWCARMVVGAVLTAAALTAAPTARAAGADAVIADLEDQGYLVQINWVNGYDTKPLSSCTVVAVNNPDHSGAPPATGDTVYVDVRCPNHNDDDPGGEFGIGIGFG</sequence>
<dbReference type="AlphaFoldDB" id="A0A1G4WJM5"/>
<evidence type="ECO:0000313" key="2">
    <source>
        <dbReference type="EMBL" id="SCX24205.1"/>
    </source>
</evidence>
<evidence type="ECO:0008006" key="4">
    <source>
        <dbReference type="Google" id="ProtNLM"/>
    </source>
</evidence>
<evidence type="ECO:0000256" key="1">
    <source>
        <dbReference type="SAM" id="SignalP"/>
    </source>
</evidence>